<evidence type="ECO:0000256" key="1">
    <source>
        <dbReference type="ARBA" id="ARBA00005254"/>
    </source>
</evidence>
<dbReference type="OrthoDB" id="448450at2759"/>
<organism evidence="2 3">
    <name type="scientific">Laodelphax striatellus</name>
    <name type="common">Small brown planthopper</name>
    <name type="synonym">Delphax striatella</name>
    <dbReference type="NCBI Taxonomy" id="195883"/>
    <lineage>
        <taxon>Eukaryota</taxon>
        <taxon>Metazoa</taxon>
        <taxon>Ecdysozoa</taxon>
        <taxon>Arthropoda</taxon>
        <taxon>Hexapoda</taxon>
        <taxon>Insecta</taxon>
        <taxon>Pterygota</taxon>
        <taxon>Neoptera</taxon>
        <taxon>Paraneoptera</taxon>
        <taxon>Hemiptera</taxon>
        <taxon>Auchenorrhyncha</taxon>
        <taxon>Fulgoroidea</taxon>
        <taxon>Delphacidae</taxon>
        <taxon>Criomorphinae</taxon>
        <taxon>Laodelphax</taxon>
    </lineage>
</organism>
<accession>A0A482WP61</accession>
<evidence type="ECO:0000313" key="3">
    <source>
        <dbReference type="Proteomes" id="UP000291343"/>
    </source>
</evidence>
<dbReference type="Pfam" id="PF00378">
    <property type="entry name" value="ECH_1"/>
    <property type="match status" value="1"/>
</dbReference>
<dbReference type="FunCoup" id="A0A482WP61">
    <property type="interactions" value="3"/>
</dbReference>
<dbReference type="SUPFAM" id="SSF52096">
    <property type="entry name" value="ClpP/crotonase"/>
    <property type="match status" value="1"/>
</dbReference>
<dbReference type="Gene3D" id="3.90.226.10">
    <property type="entry name" value="2-enoyl-CoA Hydratase, Chain A, domain 1"/>
    <property type="match status" value="1"/>
</dbReference>
<dbReference type="CDD" id="cd06558">
    <property type="entry name" value="crotonase-like"/>
    <property type="match status" value="1"/>
</dbReference>
<dbReference type="Proteomes" id="UP000291343">
    <property type="component" value="Unassembled WGS sequence"/>
</dbReference>
<dbReference type="EMBL" id="QKKF02029951">
    <property type="protein sequence ID" value="RZF34971.1"/>
    <property type="molecule type" value="Genomic_DNA"/>
</dbReference>
<evidence type="ECO:0008006" key="4">
    <source>
        <dbReference type="Google" id="ProtNLM"/>
    </source>
</evidence>
<name>A0A482WP61_LAOST</name>
<comment type="caution">
    <text evidence="2">The sequence shown here is derived from an EMBL/GenBank/DDBJ whole genome shotgun (WGS) entry which is preliminary data.</text>
</comment>
<evidence type="ECO:0000313" key="2">
    <source>
        <dbReference type="EMBL" id="RZF34971.1"/>
    </source>
</evidence>
<dbReference type="PANTHER" id="PTHR43802">
    <property type="entry name" value="ENOYL-COA HYDRATASE"/>
    <property type="match status" value="1"/>
</dbReference>
<reference evidence="2 3" key="1">
    <citation type="journal article" date="2017" name="Gigascience">
        <title>Genome sequence of the small brown planthopper, Laodelphax striatellus.</title>
        <authorList>
            <person name="Zhu J."/>
            <person name="Jiang F."/>
            <person name="Wang X."/>
            <person name="Yang P."/>
            <person name="Bao Y."/>
            <person name="Zhao W."/>
            <person name="Wang W."/>
            <person name="Lu H."/>
            <person name="Wang Q."/>
            <person name="Cui N."/>
            <person name="Li J."/>
            <person name="Chen X."/>
            <person name="Luo L."/>
            <person name="Yu J."/>
            <person name="Kang L."/>
            <person name="Cui F."/>
        </authorList>
    </citation>
    <scope>NUCLEOTIDE SEQUENCE [LARGE SCALE GENOMIC DNA]</scope>
    <source>
        <strain evidence="2">Lst14</strain>
    </source>
</reference>
<dbReference type="InParanoid" id="A0A482WP61"/>
<dbReference type="SMR" id="A0A482WP61"/>
<dbReference type="AlphaFoldDB" id="A0A482WP61"/>
<dbReference type="PANTHER" id="PTHR43802:SF1">
    <property type="entry name" value="IP11341P-RELATED"/>
    <property type="match status" value="1"/>
</dbReference>
<dbReference type="STRING" id="195883.A0A482WP61"/>
<dbReference type="InterPro" id="IPR029045">
    <property type="entry name" value="ClpP/crotonase-like_dom_sf"/>
</dbReference>
<sequence length="309" mass="34304">MISLRIRNGFSSAHIKGMLGAFKLTKRSREKCFSTNIEDGESVRLKDTVYSKQLGSVTTIHINRPDTRNCLNFQTAVKLKEALHAFNSDEKSNVAVLCGEGGNFCSGLDCNELASDSSFLKKFQDLRLLDEFSKKPLVAAVNGFAVGEGFDLALACDLRVVEDTAIFGYFNRRLGVPVSETSVRRLEGLVGRARAMDWILTARAVRSKEALNCGIASRLIACGTAYGQAHTLAKVLEKFPPYSLLLDRINLQLNHFSIAEQERMLKIKNEIQEKVLEESISGAKNFQSGYGRHGTTSYSTVKKYKMETQ</sequence>
<keyword evidence="3" id="KW-1185">Reference proteome</keyword>
<gene>
    <name evidence="2" type="ORF">LSTR_LSTR010063</name>
</gene>
<comment type="similarity">
    <text evidence="1">Belongs to the enoyl-CoA hydratase/isomerase family.</text>
</comment>
<protein>
    <recommendedName>
        <fullName evidence="4">Enoyl-CoA hydratase</fullName>
    </recommendedName>
</protein>
<proteinExistence type="inferred from homology"/>
<dbReference type="InterPro" id="IPR001753">
    <property type="entry name" value="Enoyl-CoA_hydra/iso"/>
</dbReference>